<dbReference type="Proteomes" id="UP000000925">
    <property type="component" value="Chromosome"/>
</dbReference>
<gene>
    <name evidence="2" type="ordered locus">Caka_1464</name>
</gene>
<keyword evidence="1" id="KW-0472">Membrane</keyword>
<dbReference type="OrthoDB" id="199639at2"/>
<evidence type="ECO:0000313" key="2">
    <source>
        <dbReference type="EMBL" id="ADE54483.1"/>
    </source>
</evidence>
<dbReference type="HOGENOM" id="CLU_3027857_0_0_0"/>
<evidence type="ECO:0000256" key="1">
    <source>
        <dbReference type="SAM" id="Phobius"/>
    </source>
</evidence>
<organism evidence="2 3">
    <name type="scientific">Coraliomargarita akajimensis (strain DSM 45221 / IAM 15411 / JCM 23193 / KCTC 12865 / 04OKA010-24)</name>
    <dbReference type="NCBI Taxonomy" id="583355"/>
    <lineage>
        <taxon>Bacteria</taxon>
        <taxon>Pseudomonadati</taxon>
        <taxon>Verrucomicrobiota</taxon>
        <taxon>Opitutia</taxon>
        <taxon>Puniceicoccales</taxon>
        <taxon>Coraliomargaritaceae</taxon>
        <taxon>Coraliomargarita</taxon>
    </lineage>
</organism>
<dbReference type="eggNOG" id="ENOG50321U3">
    <property type="taxonomic scope" value="Bacteria"/>
</dbReference>
<accession>D5EJ84</accession>
<dbReference type="STRING" id="583355.Caka_1464"/>
<dbReference type="RefSeq" id="WP_013043205.1">
    <property type="nucleotide sequence ID" value="NC_014008.1"/>
</dbReference>
<proteinExistence type="predicted"/>
<keyword evidence="3" id="KW-1185">Reference proteome</keyword>
<dbReference type="EMBL" id="CP001998">
    <property type="protein sequence ID" value="ADE54483.1"/>
    <property type="molecule type" value="Genomic_DNA"/>
</dbReference>
<protein>
    <recommendedName>
        <fullName evidence="4">Cbb3-type cytochrome oxidase component</fullName>
    </recommendedName>
</protein>
<evidence type="ECO:0000313" key="3">
    <source>
        <dbReference type="Proteomes" id="UP000000925"/>
    </source>
</evidence>
<dbReference type="AlphaFoldDB" id="D5EJ84"/>
<name>D5EJ84_CORAD</name>
<sequence length="62" mass="7181">MFKRIIYENWTDGVAEISFWLTFSVFVAIVIRALLMKKKDVDHISHLPLEDDQPGQSTNSTK</sequence>
<reference evidence="2 3" key="1">
    <citation type="journal article" date="2010" name="Stand. Genomic Sci.">
        <title>Complete genome sequence of Coraliomargarita akajimensis type strain (04OKA010-24).</title>
        <authorList>
            <person name="Mavromatis K."/>
            <person name="Abt B."/>
            <person name="Brambilla E."/>
            <person name="Lapidus A."/>
            <person name="Copeland A."/>
            <person name="Deshpande S."/>
            <person name="Nolan M."/>
            <person name="Lucas S."/>
            <person name="Tice H."/>
            <person name="Cheng J.F."/>
            <person name="Han C."/>
            <person name="Detter J.C."/>
            <person name="Woyke T."/>
            <person name="Goodwin L."/>
            <person name="Pitluck S."/>
            <person name="Held B."/>
            <person name="Brettin T."/>
            <person name="Tapia R."/>
            <person name="Ivanova N."/>
            <person name="Mikhailova N."/>
            <person name="Pati A."/>
            <person name="Liolios K."/>
            <person name="Chen A."/>
            <person name="Palaniappan K."/>
            <person name="Land M."/>
            <person name="Hauser L."/>
            <person name="Chang Y.J."/>
            <person name="Jeffries C.D."/>
            <person name="Rohde M."/>
            <person name="Goker M."/>
            <person name="Bristow J."/>
            <person name="Eisen J.A."/>
            <person name="Markowitz V."/>
            <person name="Hugenholtz P."/>
            <person name="Klenk H.P."/>
            <person name="Kyrpides N.C."/>
        </authorList>
    </citation>
    <scope>NUCLEOTIDE SEQUENCE [LARGE SCALE GENOMIC DNA]</scope>
    <source>
        <strain evidence="3">DSM 45221 / IAM 15411 / JCM 23193 / KCTC 12865</strain>
    </source>
</reference>
<keyword evidence="1" id="KW-0812">Transmembrane</keyword>
<evidence type="ECO:0008006" key="4">
    <source>
        <dbReference type="Google" id="ProtNLM"/>
    </source>
</evidence>
<feature type="transmembrane region" description="Helical" evidence="1">
    <location>
        <begin position="17"/>
        <end position="35"/>
    </location>
</feature>
<keyword evidence="1" id="KW-1133">Transmembrane helix</keyword>
<dbReference type="KEGG" id="caa:Caka_1464"/>